<evidence type="ECO:0000313" key="19">
    <source>
        <dbReference type="EMBL" id="CAH1258453.1"/>
    </source>
</evidence>
<evidence type="ECO:0000256" key="3">
    <source>
        <dbReference type="ARBA" id="ARBA00022687"/>
    </source>
</evidence>
<dbReference type="SMART" id="SM00130">
    <property type="entry name" value="KR"/>
    <property type="match status" value="2"/>
</dbReference>
<evidence type="ECO:0000256" key="6">
    <source>
        <dbReference type="ARBA" id="ARBA00022989"/>
    </source>
</evidence>
<keyword evidence="2 11" id="KW-0420">Kringle</keyword>
<gene>
    <name evidence="19" type="primary">KREMEN1</name>
    <name evidence="19" type="ORF">BLAG_LOCUS16017</name>
</gene>
<dbReference type="SUPFAM" id="SSF49854">
    <property type="entry name" value="Spermadhesin, CUB domain"/>
    <property type="match status" value="1"/>
</dbReference>
<dbReference type="InterPro" id="IPR018056">
    <property type="entry name" value="Kringle_CS"/>
</dbReference>
<keyword evidence="6" id="KW-1133">Transmembrane helix</keyword>
<dbReference type="CDD" id="cd00041">
    <property type="entry name" value="CUB"/>
    <property type="match status" value="1"/>
</dbReference>
<feature type="disulfide bond" evidence="11">
    <location>
        <begin position="161"/>
        <end position="184"/>
    </location>
</feature>
<comment type="subcellular location">
    <subcellularLocation>
        <location evidence="1">Membrane</location>
        <topology evidence="1">Single-pass membrane protein</topology>
    </subcellularLocation>
</comment>
<evidence type="ECO:0000256" key="7">
    <source>
        <dbReference type="ARBA" id="ARBA00023136"/>
    </source>
</evidence>
<dbReference type="InterPro" id="IPR000001">
    <property type="entry name" value="Kringle"/>
</dbReference>
<evidence type="ECO:0000256" key="10">
    <source>
        <dbReference type="ARBA" id="ARBA00032328"/>
    </source>
</evidence>
<dbReference type="PANTHER" id="PTHR24269">
    <property type="entry name" value="KREMEN PROTEIN"/>
    <property type="match status" value="1"/>
</dbReference>
<feature type="signal peptide" evidence="14">
    <location>
        <begin position="1"/>
        <end position="25"/>
    </location>
</feature>
<keyword evidence="5 14" id="KW-0732">Signal</keyword>
<keyword evidence="7" id="KW-0472">Membrane</keyword>
<dbReference type="PROSITE" id="PS50923">
    <property type="entry name" value="SUSHI"/>
    <property type="match status" value="1"/>
</dbReference>
<dbReference type="InterPro" id="IPR000436">
    <property type="entry name" value="Sushi_SCR_CCP_dom"/>
</dbReference>
<proteinExistence type="predicted"/>
<dbReference type="InterPro" id="IPR051836">
    <property type="entry name" value="Kremen_rcpt"/>
</dbReference>
<dbReference type="GO" id="GO:0005886">
    <property type="term" value="C:plasma membrane"/>
    <property type="evidence" value="ECO:0007669"/>
    <property type="project" value="TreeGrafter"/>
</dbReference>
<feature type="domain" description="CUB" evidence="15">
    <location>
        <begin position="290"/>
        <end position="405"/>
    </location>
</feature>
<evidence type="ECO:0000256" key="2">
    <source>
        <dbReference type="ARBA" id="ARBA00022572"/>
    </source>
</evidence>
<keyword evidence="9" id="KW-0325">Glycoprotein</keyword>
<keyword evidence="20" id="KW-1185">Reference proteome</keyword>
<evidence type="ECO:0000256" key="5">
    <source>
        <dbReference type="ARBA" id="ARBA00022729"/>
    </source>
</evidence>
<feature type="chain" id="PRO_5035479698" description="Kringle-containing protein marking the eye and the nose" evidence="14">
    <location>
        <begin position="26"/>
        <end position="521"/>
    </location>
</feature>
<evidence type="ECO:0000259" key="18">
    <source>
        <dbReference type="PROSITE" id="PS51212"/>
    </source>
</evidence>
<evidence type="ECO:0000256" key="12">
    <source>
        <dbReference type="PROSITE-ProRule" id="PRU00302"/>
    </source>
</evidence>
<feature type="domain" description="Kringle" evidence="16">
    <location>
        <begin position="38"/>
        <end position="104"/>
    </location>
</feature>
<accession>A0A8K0ER25</accession>
<dbReference type="SMART" id="SM00321">
    <property type="entry name" value="WSC"/>
    <property type="match status" value="1"/>
</dbReference>
<evidence type="ECO:0000256" key="8">
    <source>
        <dbReference type="ARBA" id="ARBA00023157"/>
    </source>
</evidence>
<dbReference type="Gene3D" id="2.10.70.10">
    <property type="entry name" value="Complement Module, domain 1"/>
    <property type="match status" value="1"/>
</dbReference>
<dbReference type="PRINTS" id="PR00018">
    <property type="entry name" value="KRINGLE"/>
</dbReference>
<feature type="disulfide bond" evidence="12">
    <location>
        <begin position="442"/>
        <end position="469"/>
    </location>
</feature>
<dbReference type="Pfam" id="PF00051">
    <property type="entry name" value="Kringle"/>
    <property type="match status" value="1"/>
</dbReference>
<feature type="domain" description="Kringle" evidence="16">
    <location>
        <begin position="106"/>
        <end position="189"/>
    </location>
</feature>
<dbReference type="PROSITE" id="PS50070">
    <property type="entry name" value="KRINGLE_2"/>
    <property type="match status" value="2"/>
</dbReference>
<evidence type="ECO:0000256" key="1">
    <source>
        <dbReference type="ARBA" id="ARBA00004167"/>
    </source>
</evidence>
<dbReference type="GO" id="GO:0016055">
    <property type="term" value="P:Wnt signaling pathway"/>
    <property type="evidence" value="ECO:0007669"/>
    <property type="project" value="UniProtKB-KW"/>
</dbReference>
<dbReference type="Gene3D" id="2.60.120.290">
    <property type="entry name" value="Spermadhesin, CUB domain"/>
    <property type="match status" value="1"/>
</dbReference>
<dbReference type="InterPro" id="IPR002889">
    <property type="entry name" value="WSC_carb-bd"/>
</dbReference>
<dbReference type="SUPFAM" id="SSF57535">
    <property type="entry name" value="Complement control module/SCR domain"/>
    <property type="match status" value="1"/>
</dbReference>
<dbReference type="PROSITE" id="PS00021">
    <property type="entry name" value="KRINGLE_1"/>
    <property type="match status" value="1"/>
</dbReference>
<dbReference type="EMBL" id="OV696688">
    <property type="protein sequence ID" value="CAH1258453.1"/>
    <property type="molecule type" value="Genomic_DNA"/>
</dbReference>
<name>A0A8K0ER25_BRALA</name>
<evidence type="ECO:0000256" key="13">
    <source>
        <dbReference type="SAM" id="MobiDB-lite"/>
    </source>
</evidence>
<keyword evidence="8 11" id="KW-1015">Disulfide bond</keyword>
<evidence type="ECO:0000256" key="9">
    <source>
        <dbReference type="ARBA" id="ARBA00023180"/>
    </source>
</evidence>
<dbReference type="InterPro" id="IPR035976">
    <property type="entry name" value="Sushi/SCR/CCP_sf"/>
</dbReference>
<evidence type="ECO:0000259" key="16">
    <source>
        <dbReference type="PROSITE" id="PS50070"/>
    </source>
</evidence>
<dbReference type="PROSITE" id="PS51212">
    <property type="entry name" value="WSC"/>
    <property type="match status" value="1"/>
</dbReference>
<evidence type="ECO:0000259" key="17">
    <source>
        <dbReference type="PROSITE" id="PS50923"/>
    </source>
</evidence>
<keyword evidence="3" id="KW-0879">Wnt signaling pathway</keyword>
<dbReference type="Proteomes" id="UP000838412">
    <property type="component" value="Chromosome 3"/>
</dbReference>
<dbReference type="Pfam" id="PF00084">
    <property type="entry name" value="Sushi"/>
    <property type="match status" value="1"/>
</dbReference>
<protein>
    <recommendedName>
        <fullName evidence="10">Kringle-containing protein marking the eye and the nose</fullName>
    </recommendedName>
</protein>
<dbReference type="OrthoDB" id="10043713at2759"/>
<dbReference type="PROSITE" id="PS01180">
    <property type="entry name" value="CUB"/>
    <property type="match status" value="1"/>
</dbReference>
<feature type="region of interest" description="Disordered" evidence="13">
    <location>
        <begin position="488"/>
        <end position="521"/>
    </location>
</feature>
<feature type="domain" description="Sushi" evidence="17">
    <location>
        <begin position="406"/>
        <end position="471"/>
    </location>
</feature>
<evidence type="ECO:0000313" key="20">
    <source>
        <dbReference type="Proteomes" id="UP000838412"/>
    </source>
</evidence>
<evidence type="ECO:0000256" key="14">
    <source>
        <dbReference type="SAM" id="SignalP"/>
    </source>
</evidence>
<evidence type="ECO:0000256" key="11">
    <source>
        <dbReference type="PROSITE-ProRule" id="PRU00121"/>
    </source>
</evidence>
<dbReference type="SUPFAM" id="SSF57440">
    <property type="entry name" value="Kringle-like"/>
    <property type="match status" value="2"/>
</dbReference>
<dbReference type="PANTHER" id="PTHR24269:SF26">
    <property type="entry name" value="KRINGLE-CONTAINING PROTEIN MARKING THE EYE AND THE NOSE"/>
    <property type="match status" value="1"/>
</dbReference>
<dbReference type="Gene3D" id="2.40.20.10">
    <property type="entry name" value="Plasminogen Kringle 4"/>
    <property type="match status" value="2"/>
</dbReference>
<dbReference type="SMART" id="SM00032">
    <property type="entry name" value="CCP"/>
    <property type="match status" value="1"/>
</dbReference>
<dbReference type="InterPro" id="IPR013806">
    <property type="entry name" value="Kringle-like"/>
</dbReference>
<keyword evidence="4" id="KW-0812">Transmembrane</keyword>
<sequence>MATATFLSLEFVLMLWFLWFEQQWAKETEECYRRQNGGVKYQGILHVSETGESCVNWNETDAVFAGSGGHNHCRAPRPGDLVPWCYVRTEEGQLVERRCDIQHCTVCYTVTGADYRGNQSRPEPGGEPCVSWTDRGTYNNKGVHAHNQEYRNRGIGEHNYCRNPSTYFSPWCYTGRGQTNYRPCLILDCKAPGYLGCYSDDDGNLIPKGVTPPKWSLTIESCLEHCRLLSKQYAVIRNGRECYCTSGVVSTAKPLRPSNACGNRCPGNSFQYCGGYKNIVSVFDTNMGRCNVSRYGQRGTIYTPNYPGSYPSPTDCYWNISVARDHIIKFRFQHFRMSEDSWVGVSDAADRTGGVRITGQDPVGGYVTSSATASVYFRARPSQNAASPRENDGFPNGFILLFEAIRRCPTPTIAHGGFDVIRPMTVVSDGSIVTGDTVQFYCDDGYRLTGPERLLCTENGDFDKDVPVCYIPETIVIVIARTTSKKNYTGTTSANVQRRTSSAPKHARDKRETNYSKANNI</sequence>
<organism evidence="19 20">
    <name type="scientific">Branchiostoma lanceolatum</name>
    <name type="common">Common lancelet</name>
    <name type="synonym">Amphioxus lanceolatum</name>
    <dbReference type="NCBI Taxonomy" id="7740"/>
    <lineage>
        <taxon>Eukaryota</taxon>
        <taxon>Metazoa</taxon>
        <taxon>Chordata</taxon>
        <taxon>Cephalochordata</taxon>
        <taxon>Leptocardii</taxon>
        <taxon>Amphioxiformes</taxon>
        <taxon>Branchiostomatidae</taxon>
        <taxon>Branchiostoma</taxon>
    </lineage>
</organism>
<dbReference type="CDD" id="cd00033">
    <property type="entry name" value="CCP"/>
    <property type="match status" value="1"/>
</dbReference>
<dbReference type="SMART" id="SM00042">
    <property type="entry name" value="CUB"/>
    <property type="match status" value="1"/>
</dbReference>
<reference evidence="19" key="1">
    <citation type="submission" date="2022-01" db="EMBL/GenBank/DDBJ databases">
        <authorList>
            <person name="Braso-Vives M."/>
        </authorList>
    </citation>
    <scope>NUCLEOTIDE SEQUENCE</scope>
</reference>
<evidence type="ECO:0000256" key="4">
    <source>
        <dbReference type="ARBA" id="ARBA00022692"/>
    </source>
</evidence>
<dbReference type="Pfam" id="PF00431">
    <property type="entry name" value="CUB"/>
    <property type="match status" value="1"/>
</dbReference>
<dbReference type="InterPro" id="IPR035914">
    <property type="entry name" value="Sperma_CUB_dom_sf"/>
</dbReference>
<dbReference type="InterPro" id="IPR038178">
    <property type="entry name" value="Kringle_sf"/>
</dbReference>
<feature type="domain" description="WSC" evidence="18">
    <location>
        <begin position="191"/>
        <end position="286"/>
    </location>
</feature>
<dbReference type="Pfam" id="PF01822">
    <property type="entry name" value="WSC"/>
    <property type="match status" value="1"/>
</dbReference>
<dbReference type="InterPro" id="IPR000859">
    <property type="entry name" value="CUB_dom"/>
</dbReference>
<dbReference type="AlphaFoldDB" id="A0A8K0ER25"/>
<comment type="caution">
    <text evidence="11">Lacks conserved residue(s) required for the propagation of feature annotation.</text>
</comment>
<evidence type="ECO:0000259" key="15">
    <source>
        <dbReference type="PROSITE" id="PS01180"/>
    </source>
</evidence>
<feature type="compositionally biased region" description="Polar residues" evidence="13">
    <location>
        <begin position="488"/>
        <end position="503"/>
    </location>
</feature>
<keyword evidence="12" id="KW-0768">Sushi</keyword>